<dbReference type="Proteomes" id="UP000323393">
    <property type="component" value="Unassembled WGS sequence"/>
</dbReference>
<evidence type="ECO:0000313" key="2">
    <source>
        <dbReference type="Proteomes" id="UP000323393"/>
    </source>
</evidence>
<gene>
    <name evidence="1" type="ORF">FZC74_12100</name>
</gene>
<evidence type="ECO:0008006" key="3">
    <source>
        <dbReference type="Google" id="ProtNLM"/>
    </source>
</evidence>
<dbReference type="AlphaFoldDB" id="A0AA95B6G3"/>
<dbReference type="InterPro" id="IPR029470">
    <property type="entry name" value="PDDEXK_4"/>
</dbReference>
<reference evidence="1 2" key="1">
    <citation type="submission" date="2019-08" db="EMBL/GenBank/DDBJ databases">
        <title>Bacillus genomes from the desert of Cuatro Cienegas, Coahuila.</title>
        <authorList>
            <person name="Olmedo-Alvarez G."/>
        </authorList>
    </citation>
    <scope>NUCLEOTIDE SEQUENCE [LARGE SCALE GENOMIC DNA]</scope>
    <source>
        <strain evidence="1 2">CH88_3T</strain>
    </source>
</reference>
<accession>A0AA95B6G3</accession>
<protein>
    <recommendedName>
        <fullName evidence="3">PD-(D/E)XK nuclease family protein</fullName>
    </recommendedName>
</protein>
<proteinExistence type="predicted"/>
<comment type="caution">
    <text evidence="1">The sequence shown here is derived from an EMBL/GenBank/DDBJ whole genome shotgun (WGS) entry which is preliminary data.</text>
</comment>
<evidence type="ECO:0000313" key="1">
    <source>
        <dbReference type="EMBL" id="TYS58541.1"/>
    </source>
</evidence>
<dbReference type="Pfam" id="PF14281">
    <property type="entry name" value="PDDEXK_4"/>
    <property type="match status" value="1"/>
</dbReference>
<dbReference type="EMBL" id="VTEU01000004">
    <property type="protein sequence ID" value="TYS58541.1"/>
    <property type="molecule type" value="Genomic_DNA"/>
</dbReference>
<organism evidence="1 2">
    <name type="scientific">Sutcliffiella horikoshii</name>
    <dbReference type="NCBI Taxonomy" id="79883"/>
    <lineage>
        <taxon>Bacteria</taxon>
        <taxon>Bacillati</taxon>
        <taxon>Bacillota</taxon>
        <taxon>Bacilli</taxon>
        <taxon>Bacillales</taxon>
        <taxon>Bacillaceae</taxon>
        <taxon>Sutcliffiella</taxon>
    </lineage>
</organism>
<sequence length="472" mass="55145">MKKRRIEGAIMKSLKRMLYELTMDKDFVALKFLIDRPNVFHVAGATHLETWHSRFLSWLLDPTEQHNLGYYPFQRFLMAVADSADADIDEITDIAMLNMKQFRDPEVVAEKNINKLNIIESDALEETAGSDDKGRLDVFFKVNIVDDTDPTQVKKLILAVEQKVYARVDVKQCNKYLRKFEETFKEEQYLLVGLVPKSQIKESNEETFGSSEWIGIDYQQLVDIVLMPCLENPDLNAFAKPIIQQYLDALRMPYKGKREKLATIEEERVLVRSLYDRFEDVFKAVTKIAAEDESEERNYVKSVVNDTYGEVFRTIKWILDEENDIEETWNFTNPFQRNIYKRWDELRVIVKHNNDEFVIVAEKVPDLFKRTLRWMEEQNLPLRQQLEEGIILGGGNSGKRFAFALQPIHKDRKKFASMHTYDSIHTGETYYIETKINPKSAMMTIAKMLKELGVGVETPLLEEGEQRVLEPK</sequence>
<name>A0AA95B6G3_9BACI</name>